<protein>
    <recommendedName>
        <fullName evidence="1">F-box domain-containing protein</fullName>
    </recommendedName>
</protein>
<dbReference type="Gene3D" id="3.80.10.10">
    <property type="entry name" value="Ribonuclease Inhibitor"/>
    <property type="match status" value="1"/>
</dbReference>
<name>A0A8K0URI1_9AGAR</name>
<dbReference type="PROSITE" id="PS50181">
    <property type="entry name" value="FBOX"/>
    <property type="match status" value="1"/>
</dbReference>
<keyword evidence="3" id="KW-1185">Reference proteome</keyword>
<feature type="domain" description="F-box" evidence="1">
    <location>
        <begin position="3"/>
        <end position="48"/>
    </location>
</feature>
<sequence>MAASQWNTLPAEMKYSVIDHLPLPDLTAFSLVDKHAYALCVPALWRHVHIKSCQALLSYVRNVPASYQRFIRQLTICTKSTNPSSSSCNVISDTLASLLSQCSHLEHLSLILDAALHDSVIPSFASLTALTALSITHCGDEQNQPLSERLVVSMAATVPHLTDLSLNCIARSAMHAPELVGAHPFVPVVLGDGTIPDHPLLGSDLSLPSLLRLPTLKTLRIRDTHLGDPRWSTTPPCCSLQILDLGSCYHESQEFNRICTERIIGNVGHTVDEFSLATAISADCLATAKAEQTPLKRLRKVHLTPLFPVENVVDTLSALSDSPVEQLSVKCHEDDVVDMCSALEDFLNLRVERGQTALFEHLSEIIVDAVADLNEEMSTKPVVSISADQVDAVKHLQEYCRDLHLANVAPKADSKCAAVANAYAPNKPSFAGRTTTQH</sequence>
<accession>A0A8K0URI1</accession>
<dbReference type="InterPro" id="IPR001810">
    <property type="entry name" value="F-box_dom"/>
</dbReference>
<reference evidence="2" key="1">
    <citation type="journal article" date="2021" name="New Phytol.">
        <title>Evolutionary innovations through gain and loss of genes in the ectomycorrhizal Boletales.</title>
        <authorList>
            <person name="Wu G."/>
            <person name="Miyauchi S."/>
            <person name="Morin E."/>
            <person name="Kuo A."/>
            <person name="Drula E."/>
            <person name="Varga T."/>
            <person name="Kohler A."/>
            <person name="Feng B."/>
            <person name="Cao Y."/>
            <person name="Lipzen A."/>
            <person name="Daum C."/>
            <person name="Hundley H."/>
            <person name="Pangilinan J."/>
            <person name="Johnson J."/>
            <person name="Barry K."/>
            <person name="LaButti K."/>
            <person name="Ng V."/>
            <person name="Ahrendt S."/>
            <person name="Min B."/>
            <person name="Choi I.G."/>
            <person name="Park H."/>
            <person name="Plett J.M."/>
            <person name="Magnuson J."/>
            <person name="Spatafora J.W."/>
            <person name="Nagy L.G."/>
            <person name="Henrissat B."/>
            <person name="Grigoriev I.V."/>
            <person name="Yang Z.L."/>
            <person name="Xu J."/>
            <person name="Martin F.M."/>
        </authorList>
    </citation>
    <scope>NUCLEOTIDE SEQUENCE</scope>
    <source>
        <strain evidence="2">KKN 215</strain>
    </source>
</reference>
<evidence type="ECO:0000313" key="2">
    <source>
        <dbReference type="EMBL" id="KAH8102487.1"/>
    </source>
</evidence>
<dbReference type="SUPFAM" id="SSF81383">
    <property type="entry name" value="F-box domain"/>
    <property type="match status" value="1"/>
</dbReference>
<proteinExistence type="predicted"/>
<dbReference type="SUPFAM" id="SSF52047">
    <property type="entry name" value="RNI-like"/>
    <property type="match status" value="1"/>
</dbReference>
<organism evidence="2 3">
    <name type="scientific">Cristinia sonorae</name>
    <dbReference type="NCBI Taxonomy" id="1940300"/>
    <lineage>
        <taxon>Eukaryota</taxon>
        <taxon>Fungi</taxon>
        <taxon>Dikarya</taxon>
        <taxon>Basidiomycota</taxon>
        <taxon>Agaricomycotina</taxon>
        <taxon>Agaricomycetes</taxon>
        <taxon>Agaricomycetidae</taxon>
        <taxon>Agaricales</taxon>
        <taxon>Pleurotineae</taxon>
        <taxon>Stephanosporaceae</taxon>
        <taxon>Cristinia</taxon>
    </lineage>
</organism>
<dbReference type="OrthoDB" id="3235026at2759"/>
<gene>
    <name evidence="2" type="ORF">BXZ70DRAFT_928719</name>
</gene>
<evidence type="ECO:0000313" key="3">
    <source>
        <dbReference type="Proteomes" id="UP000813824"/>
    </source>
</evidence>
<dbReference type="InterPro" id="IPR036047">
    <property type="entry name" value="F-box-like_dom_sf"/>
</dbReference>
<dbReference type="Proteomes" id="UP000813824">
    <property type="component" value="Unassembled WGS sequence"/>
</dbReference>
<evidence type="ECO:0000259" key="1">
    <source>
        <dbReference type="PROSITE" id="PS50181"/>
    </source>
</evidence>
<comment type="caution">
    <text evidence="2">The sequence shown here is derived from an EMBL/GenBank/DDBJ whole genome shotgun (WGS) entry which is preliminary data.</text>
</comment>
<dbReference type="EMBL" id="JAEVFJ010000009">
    <property type="protein sequence ID" value="KAH8102487.1"/>
    <property type="molecule type" value="Genomic_DNA"/>
</dbReference>
<dbReference type="AlphaFoldDB" id="A0A8K0URI1"/>
<dbReference type="InterPro" id="IPR032675">
    <property type="entry name" value="LRR_dom_sf"/>
</dbReference>